<keyword evidence="1" id="KW-1133">Transmembrane helix</keyword>
<feature type="transmembrane region" description="Helical" evidence="1">
    <location>
        <begin position="38"/>
        <end position="63"/>
    </location>
</feature>
<protein>
    <submittedName>
        <fullName evidence="2">Uncharacterized protein</fullName>
    </submittedName>
</protein>
<accession>A0A5B8NF76</accession>
<keyword evidence="1" id="KW-0472">Membrane</keyword>
<evidence type="ECO:0000256" key="1">
    <source>
        <dbReference type="SAM" id="Phobius"/>
    </source>
</evidence>
<reference evidence="2" key="1">
    <citation type="submission" date="2019-03" db="EMBL/GenBank/DDBJ databases">
        <title>Molecular characterization of common bean curly stunt virus: a novel intergeneric recombinant geminivirus in China.</title>
        <authorList>
            <person name="Zhang R."/>
            <person name="Wu X."/>
            <person name="Cheng X."/>
        </authorList>
    </citation>
    <scope>NUCLEOTIDE SEQUENCE</scope>
    <source>
        <strain evidence="2">Harbin-01</strain>
    </source>
</reference>
<organism evidence="2">
    <name type="scientific">Common bean curly stunt virus</name>
    <dbReference type="NCBI Taxonomy" id="2600315"/>
    <lineage>
        <taxon>Viruses</taxon>
        <taxon>Monodnaviria</taxon>
        <taxon>Shotokuvirae</taxon>
        <taxon>Cressdnaviricota</taxon>
        <taxon>Repensiviricetes</taxon>
        <taxon>Geplafuvirales</taxon>
        <taxon>Geminiviridae</taxon>
    </lineage>
</organism>
<keyword evidence="1" id="KW-0812">Transmembrane</keyword>
<sequence length="74" mass="8801">MAFSIYTSLTPKLNPYLLIHFKILVWIKKYLFPLLLKFWHFLTNGGVLLVLMNICWLLLLPLCKILIRTQINKI</sequence>
<name>A0A5B8NF76_9GEMI</name>
<proteinExistence type="predicted"/>
<gene>
    <name evidence="2" type="primary">V3</name>
</gene>
<evidence type="ECO:0000313" key="2">
    <source>
        <dbReference type="EMBL" id="QDZ36642.1"/>
    </source>
</evidence>
<dbReference type="EMBL" id="MK673513">
    <property type="protein sequence ID" value="QDZ36642.1"/>
    <property type="molecule type" value="Genomic_DNA"/>
</dbReference>